<accession>A0A7D9E7V9</accession>
<keyword evidence="3" id="KW-1185">Reference proteome</keyword>
<dbReference type="EMBL" id="CACRXK020004747">
    <property type="protein sequence ID" value="CAB4003869.1"/>
    <property type="molecule type" value="Genomic_DNA"/>
</dbReference>
<evidence type="ECO:0000313" key="2">
    <source>
        <dbReference type="EMBL" id="CAB4003869.1"/>
    </source>
</evidence>
<evidence type="ECO:0000313" key="3">
    <source>
        <dbReference type="Proteomes" id="UP001152795"/>
    </source>
</evidence>
<comment type="caution">
    <text evidence="2">The sequence shown here is derived from an EMBL/GenBank/DDBJ whole genome shotgun (WGS) entry which is preliminary data.</text>
</comment>
<name>A0A7D9E7V9_PARCT</name>
<reference evidence="2" key="1">
    <citation type="submission" date="2020-04" db="EMBL/GenBank/DDBJ databases">
        <authorList>
            <person name="Alioto T."/>
            <person name="Alioto T."/>
            <person name="Gomez Garrido J."/>
        </authorList>
    </citation>
    <scope>NUCLEOTIDE SEQUENCE</scope>
    <source>
        <strain evidence="2">A484AB</strain>
    </source>
</reference>
<feature type="compositionally biased region" description="Pro residues" evidence="1">
    <location>
        <begin position="236"/>
        <end position="282"/>
    </location>
</feature>
<feature type="region of interest" description="Disordered" evidence="1">
    <location>
        <begin position="206"/>
        <end position="316"/>
    </location>
</feature>
<dbReference type="Proteomes" id="UP001152795">
    <property type="component" value="Unassembled WGS sequence"/>
</dbReference>
<protein>
    <submittedName>
        <fullName evidence="2">Uncharacterized protein</fullName>
    </submittedName>
</protein>
<sequence length="316" mass="35552">MACIKKTSWFCVYRLIGAKTFLLRALLCQSIAVEKTTFVSTIALVSLVTALATAHQVNIAVIVVKVLVANVLDLVLENHVKRMISVDQVNIVVLMEHVLPIVLENFVLPMATAQRMNHVVAVIKVVTMARVLDLVLVIRVNMITTAEQARLTATWRRVFHERETQLATATWGRVFHERETQLATTRNTIRESRETRLSAIINRVVESEEQDEGEEEEQQQPPQEQPLHFRNLGPFPNQPPPYTNQPPPPYPNEPPPDQPPPAYSSLPLPPCQPRGRISPPPYHSQNISPGSSDPPMETTPHVIFTDRDMYSSASLF</sequence>
<gene>
    <name evidence="2" type="ORF">PACLA_8A046995</name>
</gene>
<feature type="compositionally biased region" description="Acidic residues" evidence="1">
    <location>
        <begin position="207"/>
        <end position="218"/>
    </location>
</feature>
<dbReference type="AlphaFoldDB" id="A0A7D9E7V9"/>
<evidence type="ECO:0000256" key="1">
    <source>
        <dbReference type="SAM" id="MobiDB-lite"/>
    </source>
</evidence>
<organism evidence="2 3">
    <name type="scientific">Paramuricea clavata</name>
    <name type="common">Red gorgonian</name>
    <name type="synonym">Violescent sea-whip</name>
    <dbReference type="NCBI Taxonomy" id="317549"/>
    <lineage>
        <taxon>Eukaryota</taxon>
        <taxon>Metazoa</taxon>
        <taxon>Cnidaria</taxon>
        <taxon>Anthozoa</taxon>
        <taxon>Octocorallia</taxon>
        <taxon>Malacalcyonacea</taxon>
        <taxon>Plexauridae</taxon>
        <taxon>Paramuricea</taxon>
    </lineage>
</organism>
<proteinExistence type="predicted"/>